<protein>
    <submittedName>
        <fullName evidence="5">Diguanylate cyclase</fullName>
    </submittedName>
</protein>
<dbReference type="PROSITE" id="PS50887">
    <property type="entry name" value="GGDEF"/>
    <property type="match status" value="1"/>
</dbReference>
<feature type="transmembrane region" description="Helical" evidence="2">
    <location>
        <begin position="198"/>
        <end position="215"/>
    </location>
</feature>
<evidence type="ECO:0000256" key="1">
    <source>
        <dbReference type="SAM" id="Coils"/>
    </source>
</evidence>
<dbReference type="RefSeq" id="WP_099618112.1">
    <property type="nucleotide sequence ID" value="NZ_KZ319340.1"/>
</dbReference>
<dbReference type="Pfam" id="PF00990">
    <property type="entry name" value="GGDEF"/>
    <property type="match status" value="1"/>
</dbReference>
<dbReference type="SUPFAM" id="SSF55073">
    <property type="entry name" value="Nucleotide cyclase"/>
    <property type="match status" value="1"/>
</dbReference>
<gene>
    <name evidence="5" type="ORF">CLH62_10515</name>
</gene>
<dbReference type="Pfam" id="PF07695">
    <property type="entry name" value="7TMR-DISM_7TM"/>
    <property type="match status" value="1"/>
</dbReference>
<dbReference type="Proteomes" id="UP000229044">
    <property type="component" value="Unassembled WGS sequence"/>
</dbReference>
<feature type="chain" id="PRO_5013787083" evidence="3">
    <location>
        <begin position="25"/>
        <end position="620"/>
    </location>
</feature>
<sequence>MLKFLMSASLMMVLSALLSPSGLASQASPSLLIGQDSRYALSGQMSIYRNGTSDLTIEEAAELYLDSQFEQPETNDPSHTNFGLTTEEIWLGLEFSTKKEVHRYWFLEVGHASLDDVSVYLLENGDLVFQGRSGDLLPFVSKPVSHRNHVFPVSLSNGNDYQLFLSVRSEGTLTVPVTLWQGEALWASDQQTYGALSLYYGVLLALLVYNLFLFFSLRDLLYLTYVGFIGCLALGQAGLSGLTGQFLWPNAPWLVHLSPTAGVAAAGVFGALFVQRFLAGTPARLKLGWLMPSLSVAYELTFLTAVFGSYHLAAIAVNLISMVFAVAALLMGAVSLLRREPGARFFVLAWISFLLGVLVIALHNVGVLPSNSFTTNALLIGSVTEMLLLSLALADRINELQRSRELAQDQALESRQKMLELVKENERYLESRVTERTQELETVNQQLRKSQQLLEEQANHDILTGLANRKLLQDRLAGAKARAKRSGDSFALVVVDLNKFKEINDTFGHVAGDEVLVVVGNRLNEVPRESDTVARIGGDEFVLLLEEIRDAHDLDRLKAKLSQVADVPIALPCGTEVRVGLSIGVARYPDDSRDLERLFSLADAQMYRNKNKREAELNPN</sequence>
<comment type="caution">
    <text evidence="5">The sequence shown here is derived from an EMBL/GenBank/DDBJ whole genome shotgun (WGS) entry which is preliminary data.</text>
</comment>
<feature type="transmembrane region" description="Helical" evidence="2">
    <location>
        <begin position="313"/>
        <end position="333"/>
    </location>
</feature>
<feature type="transmembrane region" description="Helical" evidence="2">
    <location>
        <begin position="345"/>
        <end position="365"/>
    </location>
</feature>
<evidence type="ECO:0000313" key="5">
    <source>
        <dbReference type="EMBL" id="PHQ24796.1"/>
    </source>
</evidence>
<dbReference type="InterPro" id="IPR043128">
    <property type="entry name" value="Rev_trsase/Diguanyl_cyclase"/>
</dbReference>
<feature type="signal peptide" evidence="3">
    <location>
        <begin position="1"/>
        <end position="24"/>
    </location>
</feature>
<dbReference type="InterPro" id="IPR000160">
    <property type="entry name" value="GGDEF_dom"/>
</dbReference>
<dbReference type="InterPro" id="IPR052163">
    <property type="entry name" value="DGC-Regulatory_Protein"/>
</dbReference>
<dbReference type="CDD" id="cd01949">
    <property type="entry name" value="GGDEF"/>
    <property type="match status" value="1"/>
</dbReference>
<keyword evidence="2" id="KW-0812">Transmembrane</keyword>
<keyword evidence="6" id="KW-1185">Reference proteome</keyword>
<feature type="coiled-coil region" evidence="1">
    <location>
        <begin position="397"/>
        <end position="460"/>
    </location>
</feature>
<accession>A0A2G1VDI2</accession>
<feature type="transmembrane region" description="Helical" evidence="2">
    <location>
        <begin position="253"/>
        <end position="275"/>
    </location>
</feature>
<dbReference type="NCBIfam" id="TIGR00254">
    <property type="entry name" value="GGDEF"/>
    <property type="match status" value="1"/>
</dbReference>
<keyword evidence="3" id="KW-0732">Signal</keyword>
<dbReference type="Pfam" id="PF07696">
    <property type="entry name" value="7TMR-DISMED2"/>
    <property type="match status" value="1"/>
</dbReference>
<dbReference type="SMART" id="SM00267">
    <property type="entry name" value="GGDEF"/>
    <property type="match status" value="1"/>
</dbReference>
<dbReference type="OrthoDB" id="5289013at2"/>
<dbReference type="InterPro" id="IPR011623">
    <property type="entry name" value="7TMR_DISM_rcpt_extracell_dom1"/>
</dbReference>
<dbReference type="InterPro" id="IPR029787">
    <property type="entry name" value="Nucleotide_cyclase"/>
</dbReference>
<feature type="transmembrane region" description="Helical" evidence="2">
    <location>
        <begin position="222"/>
        <end position="247"/>
    </location>
</feature>
<proteinExistence type="predicted"/>
<keyword evidence="1" id="KW-0175">Coiled coil</keyword>
<dbReference type="Gene3D" id="3.30.70.270">
    <property type="match status" value="1"/>
</dbReference>
<keyword evidence="2" id="KW-0472">Membrane</keyword>
<feature type="transmembrane region" description="Helical" evidence="2">
    <location>
        <begin position="287"/>
        <end position="307"/>
    </location>
</feature>
<dbReference type="EMBL" id="NTFI01000003">
    <property type="protein sequence ID" value="PHQ24796.1"/>
    <property type="molecule type" value="Genomic_DNA"/>
</dbReference>
<evidence type="ECO:0000313" key="6">
    <source>
        <dbReference type="Proteomes" id="UP000229044"/>
    </source>
</evidence>
<evidence type="ECO:0000256" key="3">
    <source>
        <dbReference type="SAM" id="SignalP"/>
    </source>
</evidence>
<evidence type="ECO:0000259" key="4">
    <source>
        <dbReference type="PROSITE" id="PS50887"/>
    </source>
</evidence>
<dbReference type="AlphaFoldDB" id="A0A2G1VDI2"/>
<reference evidence="5 6" key="1">
    <citation type="submission" date="2017-09" db="EMBL/GenBank/DDBJ databases">
        <title>The draft genome sequences of Marinobacter guineae M3B.</title>
        <authorList>
            <person name="Cao J."/>
        </authorList>
    </citation>
    <scope>NUCLEOTIDE SEQUENCE [LARGE SCALE GENOMIC DNA]</scope>
    <source>
        <strain evidence="5 6">M3B</strain>
    </source>
</reference>
<feature type="transmembrane region" description="Helical" evidence="2">
    <location>
        <begin position="377"/>
        <end position="394"/>
    </location>
</feature>
<feature type="domain" description="GGDEF" evidence="4">
    <location>
        <begin position="488"/>
        <end position="620"/>
    </location>
</feature>
<dbReference type="PANTHER" id="PTHR46663">
    <property type="entry name" value="DIGUANYLATE CYCLASE DGCT-RELATED"/>
    <property type="match status" value="1"/>
</dbReference>
<organism evidence="5 6">
    <name type="scientific">Marinobacter guineae</name>
    <dbReference type="NCBI Taxonomy" id="432303"/>
    <lineage>
        <taxon>Bacteria</taxon>
        <taxon>Pseudomonadati</taxon>
        <taxon>Pseudomonadota</taxon>
        <taxon>Gammaproteobacteria</taxon>
        <taxon>Pseudomonadales</taxon>
        <taxon>Marinobacteraceae</taxon>
        <taxon>Marinobacter</taxon>
    </lineage>
</organism>
<evidence type="ECO:0000256" key="2">
    <source>
        <dbReference type="SAM" id="Phobius"/>
    </source>
</evidence>
<dbReference type="Gene3D" id="2.60.40.2380">
    <property type="match status" value="1"/>
</dbReference>
<dbReference type="PANTHER" id="PTHR46663:SF2">
    <property type="entry name" value="GGDEF DOMAIN-CONTAINING PROTEIN"/>
    <property type="match status" value="1"/>
</dbReference>
<name>A0A2G1VDI2_9GAMM</name>
<dbReference type="InterPro" id="IPR011622">
    <property type="entry name" value="7TMR_DISM_rcpt_extracell_dom2"/>
</dbReference>
<keyword evidence="2" id="KW-1133">Transmembrane helix</keyword>